<proteinExistence type="inferred from homology"/>
<dbReference type="InterPro" id="IPR036400">
    <property type="entry name" value="Cyt_B5-like_heme/steroid_sf"/>
</dbReference>
<feature type="transmembrane region" description="Helical" evidence="3">
    <location>
        <begin position="45"/>
        <end position="68"/>
    </location>
</feature>
<evidence type="ECO:0000313" key="6">
    <source>
        <dbReference type="Proteomes" id="UP000224854"/>
    </source>
</evidence>
<dbReference type="AlphaFoldDB" id="A0A2C5ZVJ4"/>
<keyword evidence="3" id="KW-0472">Membrane</keyword>
<evidence type="ECO:0000313" key="5">
    <source>
        <dbReference type="EMBL" id="PHH83850.1"/>
    </source>
</evidence>
<evidence type="ECO:0000256" key="2">
    <source>
        <dbReference type="SAM" id="MobiDB-lite"/>
    </source>
</evidence>
<dbReference type="InterPro" id="IPR001199">
    <property type="entry name" value="Cyt_B5-like_heme/steroid-bd"/>
</dbReference>
<dbReference type="EMBL" id="NJEU01000001">
    <property type="protein sequence ID" value="PHH83850.1"/>
    <property type="molecule type" value="Genomic_DNA"/>
</dbReference>
<dbReference type="FunFam" id="3.10.120.10:FF:000018">
    <property type="entry name" value="Heme/steroid binding domain protein, putative"/>
    <property type="match status" value="1"/>
</dbReference>
<dbReference type="GO" id="GO:0016020">
    <property type="term" value="C:membrane"/>
    <property type="evidence" value="ECO:0007669"/>
    <property type="project" value="TreeGrafter"/>
</dbReference>
<reference evidence="5 6" key="1">
    <citation type="submission" date="2017-06" db="EMBL/GenBank/DDBJ databases">
        <title>Ant-infecting Ophiocordyceps genomes reveal a high diversity of potential behavioral manipulation genes and a possible major role for enterotoxins.</title>
        <authorList>
            <person name="De Bekker C."/>
            <person name="Evans H.C."/>
            <person name="Brachmann A."/>
            <person name="Hughes D.P."/>
        </authorList>
    </citation>
    <scope>NUCLEOTIDE SEQUENCE [LARGE SCALE GENOMIC DNA]</scope>
    <source>
        <strain evidence="5 6">1348a</strain>
    </source>
</reference>
<name>A0A2C5ZVJ4_9HYPO</name>
<dbReference type="InterPro" id="IPR050577">
    <property type="entry name" value="MAPR/NEUFC/NENF-like"/>
</dbReference>
<evidence type="ECO:0000256" key="3">
    <source>
        <dbReference type="SAM" id="Phobius"/>
    </source>
</evidence>
<keyword evidence="3" id="KW-1133">Transmembrane helix</keyword>
<dbReference type="PANTHER" id="PTHR10281">
    <property type="entry name" value="MEMBRANE-ASSOCIATED PROGESTERONE RECEPTOR COMPONENT-RELATED"/>
    <property type="match status" value="1"/>
</dbReference>
<dbReference type="OrthoDB" id="10257697at2759"/>
<dbReference type="PANTHER" id="PTHR10281:SF76">
    <property type="entry name" value="CALCUTTA CUP-RELATED"/>
    <property type="match status" value="1"/>
</dbReference>
<gene>
    <name evidence="5" type="ORF">CDD82_42</name>
</gene>
<feature type="region of interest" description="Disordered" evidence="2">
    <location>
        <begin position="1"/>
        <end position="34"/>
    </location>
</feature>
<keyword evidence="6" id="KW-1185">Reference proteome</keyword>
<evidence type="ECO:0000256" key="1">
    <source>
        <dbReference type="ARBA" id="ARBA00038357"/>
    </source>
</evidence>
<feature type="compositionally biased region" description="Basic and acidic residues" evidence="2">
    <location>
        <begin position="17"/>
        <end position="34"/>
    </location>
</feature>
<dbReference type="Proteomes" id="UP000224854">
    <property type="component" value="Unassembled WGS sequence"/>
</dbReference>
<sequence>MADSQLRLRKAPAGENDGNKTHQTPESKPSTSHDDSSYWMDFARVLTFLLLASCGLSLVISGGESWFWGFKPKPNYLRIEWWKAQLSGPIYLTPQELLAYDGSDATKPLYLAINGTIYDVSAGRHMYGPGGSYSVFAGHDAARAFVTGCFAEDRTPDMRGVEEMFLPLDDAHVDAQWSAAELERLRADERAQARDRAYKALKHWVDFFAKSKKYHRIGYVKREPDWLQRLPRRELCAQALKGRTKRRKRDHL</sequence>
<dbReference type="SMART" id="SM01117">
    <property type="entry name" value="Cyt-b5"/>
    <property type="match status" value="1"/>
</dbReference>
<keyword evidence="3" id="KW-0812">Transmembrane</keyword>
<dbReference type="GO" id="GO:0012505">
    <property type="term" value="C:endomembrane system"/>
    <property type="evidence" value="ECO:0007669"/>
    <property type="project" value="TreeGrafter"/>
</dbReference>
<protein>
    <recommendedName>
        <fullName evidence="4">Cytochrome b5 heme-binding domain-containing protein</fullName>
    </recommendedName>
</protein>
<comment type="caution">
    <text evidence="5">The sequence shown here is derived from an EMBL/GenBank/DDBJ whole genome shotgun (WGS) entry which is preliminary data.</text>
</comment>
<comment type="similarity">
    <text evidence="1">Belongs to the cytochrome b5 family. MAPR subfamily.</text>
</comment>
<dbReference type="SUPFAM" id="SSF55856">
    <property type="entry name" value="Cytochrome b5-like heme/steroid binding domain"/>
    <property type="match status" value="1"/>
</dbReference>
<accession>A0A2C5ZVJ4</accession>
<organism evidence="5 6">
    <name type="scientific">Ophiocordyceps australis</name>
    <dbReference type="NCBI Taxonomy" id="1399860"/>
    <lineage>
        <taxon>Eukaryota</taxon>
        <taxon>Fungi</taxon>
        <taxon>Dikarya</taxon>
        <taxon>Ascomycota</taxon>
        <taxon>Pezizomycotina</taxon>
        <taxon>Sordariomycetes</taxon>
        <taxon>Hypocreomycetidae</taxon>
        <taxon>Hypocreales</taxon>
        <taxon>Ophiocordycipitaceae</taxon>
        <taxon>Ophiocordyceps</taxon>
    </lineage>
</organism>
<feature type="domain" description="Cytochrome b5 heme-binding" evidence="4">
    <location>
        <begin position="92"/>
        <end position="174"/>
    </location>
</feature>
<dbReference type="Gene3D" id="3.10.120.10">
    <property type="entry name" value="Cytochrome b5-like heme/steroid binding domain"/>
    <property type="match status" value="1"/>
</dbReference>
<dbReference type="Pfam" id="PF00173">
    <property type="entry name" value="Cyt-b5"/>
    <property type="match status" value="1"/>
</dbReference>
<evidence type="ECO:0000259" key="4">
    <source>
        <dbReference type="SMART" id="SM01117"/>
    </source>
</evidence>